<name>A0ABP0G9H0_CLALP</name>
<dbReference type="Pfam" id="PF07707">
    <property type="entry name" value="BACK"/>
    <property type="match status" value="1"/>
</dbReference>
<dbReference type="EMBL" id="CAWYQH010000108">
    <property type="protein sequence ID" value="CAK8688240.1"/>
    <property type="molecule type" value="Genomic_DNA"/>
</dbReference>
<dbReference type="InterPro" id="IPR011705">
    <property type="entry name" value="BACK"/>
</dbReference>
<dbReference type="Gene3D" id="2.120.10.80">
    <property type="entry name" value="Kelch-type beta propeller"/>
    <property type="match status" value="1"/>
</dbReference>
<dbReference type="Pfam" id="PF01344">
    <property type="entry name" value="Kelch_1"/>
    <property type="match status" value="4"/>
</dbReference>
<comment type="caution">
    <text evidence="4">The sequence shown here is derived from an EMBL/GenBank/DDBJ whole genome shotgun (WGS) entry which is preliminary data.</text>
</comment>
<proteinExistence type="predicted"/>
<dbReference type="PANTHER" id="PTHR24412">
    <property type="entry name" value="KELCH PROTEIN"/>
    <property type="match status" value="1"/>
</dbReference>
<keyword evidence="2" id="KW-0677">Repeat</keyword>
<organism evidence="4 5">
    <name type="scientific">Clavelina lepadiformis</name>
    <name type="common">Light-bulb sea squirt</name>
    <name type="synonym">Ascidia lepadiformis</name>
    <dbReference type="NCBI Taxonomy" id="159417"/>
    <lineage>
        <taxon>Eukaryota</taxon>
        <taxon>Metazoa</taxon>
        <taxon>Chordata</taxon>
        <taxon>Tunicata</taxon>
        <taxon>Ascidiacea</taxon>
        <taxon>Aplousobranchia</taxon>
        <taxon>Clavelinidae</taxon>
        <taxon>Clavelina</taxon>
    </lineage>
</organism>
<evidence type="ECO:0000256" key="1">
    <source>
        <dbReference type="ARBA" id="ARBA00022441"/>
    </source>
</evidence>
<evidence type="ECO:0000256" key="2">
    <source>
        <dbReference type="ARBA" id="ARBA00022737"/>
    </source>
</evidence>
<protein>
    <recommendedName>
        <fullName evidence="3">BACK domain-containing protein</fullName>
    </recommendedName>
</protein>
<keyword evidence="5" id="KW-1185">Reference proteome</keyword>
<evidence type="ECO:0000313" key="4">
    <source>
        <dbReference type="EMBL" id="CAK8688240.1"/>
    </source>
</evidence>
<gene>
    <name evidence="4" type="ORF">CVLEPA_LOCUS20266</name>
</gene>
<accession>A0ABP0G9H0</accession>
<dbReference type="Proteomes" id="UP001642483">
    <property type="component" value="Unassembled WGS sequence"/>
</dbReference>
<evidence type="ECO:0000313" key="5">
    <source>
        <dbReference type="Proteomes" id="UP001642483"/>
    </source>
</evidence>
<dbReference type="PANTHER" id="PTHR24412:SF441">
    <property type="entry name" value="KELCH-LIKE PROTEIN 28"/>
    <property type="match status" value="1"/>
</dbReference>
<feature type="domain" description="BACK" evidence="3">
    <location>
        <begin position="3"/>
        <end position="94"/>
    </location>
</feature>
<dbReference type="InterPro" id="IPR006652">
    <property type="entry name" value="Kelch_1"/>
</dbReference>
<dbReference type="Gene3D" id="1.25.40.420">
    <property type="match status" value="1"/>
</dbReference>
<keyword evidence="1" id="KW-0880">Kelch repeat</keyword>
<sequence>MGDLVQAAETFISKNLRAVLKSADFLELGVDDVKAMLKLENDEVNLELDSIDEDKYRSVVAWALHDLVDRRKNFSDLFHLIQLENLSKDFLIKVAQKEKLVCNSTDCMQPLVTSLFSRLSGSPAFKAKPGQSDEILMIGGLNCPQSVVKFNTKTNQWSNMPDTKIDRGFPSAVNYNQQILLMGGWPRLGPYYNSVEMLDLNDENPKWDSNLPSMGEKRGVVASALLNGGFNDTGHLSSCESYNPEEKKWSSIRKMNNRRTYHGLVSARGLLYALGGRVSNYATNTAECYDPRNGKWEYIPPMKTLRSGLTAVVLNNEIYAIGGYGLSSVEKYNLDTKTWIDVPSMNEERWDGLACVVDGLIWVFGGCDGKIVEFYDPTTNKRQVSTNMDRVRRYPCILSI</sequence>
<dbReference type="InterPro" id="IPR011043">
    <property type="entry name" value="Gal_Oxase/kelch_b-propeller"/>
</dbReference>
<evidence type="ECO:0000259" key="3">
    <source>
        <dbReference type="Pfam" id="PF07707"/>
    </source>
</evidence>
<dbReference type="SMART" id="SM00612">
    <property type="entry name" value="Kelch"/>
    <property type="match status" value="5"/>
</dbReference>
<dbReference type="SUPFAM" id="SSF50965">
    <property type="entry name" value="Galactose oxidase, central domain"/>
    <property type="match status" value="1"/>
</dbReference>
<dbReference type="SUPFAM" id="SSF117281">
    <property type="entry name" value="Kelch motif"/>
    <property type="match status" value="1"/>
</dbReference>
<dbReference type="InterPro" id="IPR015915">
    <property type="entry name" value="Kelch-typ_b-propeller"/>
</dbReference>
<reference evidence="4 5" key="1">
    <citation type="submission" date="2024-02" db="EMBL/GenBank/DDBJ databases">
        <authorList>
            <person name="Daric V."/>
            <person name="Darras S."/>
        </authorList>
    </citation>
    <scope>NUCLEOTIDE SEQUENCE [LARGE SCALE GENOMIC DNA]</scope>
</reference>